<proteinExistence type="predicted"/>
<protein>
    <recommendedName>
        <fullName evidence="4">Lipoprotein</fullName>
    </recommendedName>
</protein>
<reference evidence="2" key="1">
    <citation type="submission" date="2022-12" db="EMBL/GenBank/DDBJ databases">
        <authorList>
            <person name="Krivoruchko A.V."/>
            <person name="Elkin A."/>
        </authorList>
    </citation>
    <scope>NUCLEOTIDE SEQUENCE</scope>
    <source>
        <strain evidence="2">IEGM 1391</strain>
    </source>
</reference>
<feature type="signal peptide" evidence="1">
    <location>
        <begin position="1"/>
        <end position="30"/>
    </location>
</feature>
<evidence type="ECO:0000256" key="1">
    <source>
        <dbReference type="SAM" id="SignalP"/>
    </source>
</evidence>
<accession>A0ABT4MLG3</accession>
<keyword evidence="3" id="KW-1185">Reference proteome</keyword>
<sequence>MVHNTVRRVSTILALTAAAATSVAVGTASADPLSSPLTLETYSLPQAGFCAAKIDVSIRPGAESNSYVIVGPDVRYLGIGPCDLTATLSWKEPATGRTGSDDIPVTSGLVNYGLKTFSGHGLVEYTLTTNGPHTTDRASGTVQIP</sequence>
<feature type="chain" id="PRO_5045212614" description="Lipoprotein" evidence="1">
    <location>
        <begin position="31"/>
        <end position="145"/>
    </location>
</feature>
<evidence type="ECO:0008006" key="4">
    <source>
        <dbReference type="Google" id="ProtNLM"/>
    </source>
</evidence>
<dbReference type="EMBL" id="JAPWIJ010000012">
    <property type="protein sequence ID" value="MCZ4521524.1"/>
    <property type="molecule type" value="Genomic_DNA"/>
</dbReference>
<keyword evidence="1" id="KW-0732">Signal</keyword>
<comment type="caution">
    <text evidence="2">The sequence shown here is derived from an EMBL/GenBank/DDBJ whole genome shotgun (WGS) entry which is preliminary data.</text>
</comment>
<dbReference type="RefSeq" id="WP_269607974.1">
    <property type="nucleotide sequence ID" value="NZ_JAPWIJ010000012.1"/>
</dbReference>
<gene>
    <name evidence="2" type="ORF">O4220_23650</name>
</gene>
<evidence type="ECO:0000313" key="3">
    <source>
        <dbReference type="Proteomes" id="UP001081071"/>
    </source>
</evidence>
<organism evidence="2 3">
    <name type="scientific">Rhodococcus ruber</name>
    <dbReference type="NCBI Taxonomy" id="1830"/>
    <lineage>
        <taxon>Bacteria</taxon>
        <taxon>Bacillati</taxon>
        <taxon>Actinomycetota</taxon>
        <taxon>Actinomycetes</taxon>
        <taxon>Mycobacteriales</taxon>
        <taxon>Nocardiaceae</taxon>
        <taxon>Rhodococcus</taxon>
    </lineage>
</organism>
<name>A0ABT4MLG3_9NOCA</name>
<dbReference type="Proteomes" id="UP001081071">
    <property type="component" value="Unassembled WGS sequence"/>
</dbReference>
<evidence type="ECO:0000313" key="2">
    <source>
        <dbReference type="EMBL" id="MCZ4521524.1"/>
    </source>
</evidence>